<dbReference type="SUPFAM" id="SSF82171">
    <property type="entry name" value="DPP6 N-terminal domain-like"/>
    <property type="match status" value="1"/>
</dbReference>
<dbReference type="SMART" id="SM00645">
    <property type="entry name" value="Pept_C1"/>
    <property type="match status" value="1"/>
</dbReference>
<keyword evidence="5" id="KW-1185">Reference proteome</keyword>
<dbReference type="InterPro" id="IPR038765">
    <property type="entry name" value="Papain-like_cys_pep_sf"/>
</dbReference>
<protein>
    <submittedName>
        <fullName evidence="3">Cathepsin L</fullName>
    </submittedName>
    <submittedName>
        <fullName evidence="4">Cathepsin_L</fullName>
    </submittedName>
</protein>
<keyword evidence="1" id="KW-0472">Membrane</keyword>
<sequence length="3125" mass="329859">MMLTMRLILQTTFINQTCTNEFQAYKLKFNKTYQQKEEQQRLEIFCKNYFEMQNLLKANNSLPIGIVERMDSINQHNQNNLQLNKLDVARSDYCSAVNPLKSLPTLLTSVDLREMQLITKAKNQGDCISGYAFTTISLYENSILRDKSNLNSFWQQKATASTLNLSEQFQLSNAICDNCYYCSNGNFVFQAYITVPGNKLQKTPVRQSIQTVELTSNFPYDYQSNQQAWIDGSSKQSLLDSSNYLLPMQYFNNSGINAASCNLASNVTPVIKIFDDDSSTFNLSTLQTIKSYLSRGIAISLTMNANFALFTYYAGGGQILHSDCVKWTTNHAVTLIGYGRKSGKDVWILKNSYGSSWGDNGIFFVEIGRNSFCIEQYAYTIIPKYYNVNDTSLYQTGTLSRGTDDTLDCDNYFTNISNSITCYNICPNDYPYSISGVFQCFNICPEQQLCSTTCYASTPYNENDTCTSKCSSGYYTQNNNQLICTTGCSSLYVINVTNGNTKQCVTSCPSTAQFSDAGSCIATCSTGYYSIISNVLTCQAACPLYYLNTTNGNTKQCVTSCPSTALFSNAGSCIATCSTGYYSIVSNVLTCQAACPLYYLNTTNGNTKQCVTSCPSTAQFSDAGSCIATCSTGYYSIVSSVLTCQAACPLYYLNTTNGNTKQCVTSCPSTAQFSDAGSCIATCSTGYYSIISNVLTCQAACPLYYLNTTNGNTKQCVTSCPSTAQFSDAGSCIATCSTGYYSIVSNVLTCQAACPLYYLNTTNGNTKQCVTSCPSTAQFSDAGSCIATCSTGYYSIVSNVLTCQAACPLYYLNTTNGNTKQCVTSCPSTAQFSNAGSCIATCSTGYYSIVSNVLTCQAACPLYYLNTTNGNTKQCVTSCPSTAQFSDAGSCIATCSTGYYSIVSNVLTCQAACPLYYLNTTNGNTKQCVTSCPSTAQFSDAGSCIATCSTGYYSIISNVLTCQAACPLYYLNTTNGNTKQCVTSCPSTAQFSDAGSCIATCSTGYYSIVSNVLTCQAACPLYYLNTTNGNTKQCVTSCPSTAQFSDAGSCIATCSTGYYSIVSNVLTCQAACPLYYLNTTNGNTKQCVTSCPSTAQFSDAGSCIATCSTGYYSIVSNVLTCQAACPLYYLNTTNGNTKQCVTSCPSTAQFSDAGSCIATCSTGYYSIVSNVLTCQAACPLYYLNTTNGNTKQCVTSCPSTAQFSNAGSCIATCSTGYYSIVSNVLTCQAACPLYYLNTTNGNTKQCVTSCPSTAQFSDAGSCIATCSTGYYSIVSNVLTCQAACPLYYLNTTNGNTKQCVTSCPSTAQFSDAGSCIATCSTGYYSIVSNVLTCQAACPLYYLNTTNGNTKQCVTSCPSTAQFSNAGSCIATCSTGYYSIVSNVLTCQAACSLYYLNTTNGNTKQCVTSCPSTAQFSDAGSCIATCSTGYYSIVSNVLTCQAACPLYYLNTTNGNTKQCVTSCPSTAQFSDAGSCIATCSTGYYSIVSNVLTCQAACPLYYLNTTNGNTKQCVTSCPTDSKYIESGQCVKSCSSGSFTNVSNVLTCSGSCPLYVIDVANGNAKVCVTSCPSDAPYSDGGSCIAKCSSGYYQNISNVLTCQAACSLYVINVTNGNTKQCVTSCPSTAQFSDAGSCIATCSTGYYSIVSNVLTCQAACPLYYLNTTNGNTKQCVTSCPSTAQFSDAGSCIATCSTGYYSIVSNVLTCQAACPLYYLNTTNGNTKQCVTSCPSTAQFSDAGSCIATCSTGYYSIVSNVLTCQAACPLYYLNTTNGNTKQCVTSCPSTAQFSDAGSCIATCSTGYYSIVSNVLTCQAACPLYYLNTTNGNTKQCVTSCPSTAQFSDAGSCIATCSTGYYSIVSNVLTCQAACPLYYLNTTNGNTKQCVTSCPTDSKYIESGQCVKSCSSGSFTNVSNVLTCSGSCPLYVIDVANGNAKVCVTSCPSDAPYSDGGSCIAKCSSGYYQNISNVLTCQAACSLYVINVTNGNTKQCVTSCPSTAQFSNAGSCIATCSTGYYSIVSNVLTCQAACPLYYLNTTNGNTKQCVTSCPSTAQFSDAGSCIATCSTGYYSIVSNVLTCQAACPLYYLNTTNGNTKQCVTSCPSTAQFSDAGSCIATCSTGYYSIISNVLTCQAACPLYYLNTTNGNTKQCVTSCPSTAQFSDAGSCIATCSTGYYSIISNVLTCQAACPLYYLNTTNGNTKQCVTSCPSTAQFSDAGSCIATCSTGYYSIISNVLTCQAACPLYYLNTTNGNTKQCVTSCPTDSKYIESGQCVKSCSSGSFTNVSNVLTCSGSCPLYVIDVANGNAKVCVTSCPSDAPYSDGGSCIAKCSSGYYQNISNVLTCQAACSLYVINVTNGNTKQCVTSCPSTAQFSDAGSCIATCSTGYYSIVSNVLTCQAACPLYYLNTTNGNTKQCVTSCPSTAQFSDAGSCIATCSTGYYSIISNVLTCQAACPLYYLNTTNGNTKQCVTSCPTDSKYIESGQCVKSCSSGSFTNVSNVLTCSGSCPLYVIDVANGNAKVCVTSCPSDAPYSDGGSCIAKCSSGYYQNISNVLTCQAACSLYVINVTNGNTKQCVTSCPSTAQFSDAGSCIATCSTGYYSIISNVLTCQAACPLYYLNTTNGNTKQCVTSCPSTAQFSNAGSCIATCSTGYYSIVSNVLTCQAACPLYYLNTTNGNTKQCVTSCPSTALFSNAGSCIATCSTGYYSIVSNVLTCQAACPLYYLNTTNGNTKQCVTSCPSTAQFSDAGSCIATCSTGYYSIISNVLTCQAACPLYYLNTTNGNTKQCVTSCPSTAQFSNAGSCIATCSTGYYSIISNVLTCQAACPLYYLNTTNGNTKQCVTSCPSTAQFSDAGSCIATCSTGYYSIVSNVLTCQAACPLYYLNTTNGNTKQCVTSCPSTAQFSDAGSCVESCSTGYYAIISDVLTCSQSCPIFYVNVTNGVSRQCVTQCPADHPYLEQGECVESCSSGAFINDSGVLTCSLKTFKEFPIGLVAGVSAAAIIIITIAIILLVNHKKKTQKLNKASTLSNNSNNQLVLKEHGSLETTSISQLNSSKLNQPIVVPKPIKPKLTKANTLKPKQTQLLIQNKPETKNNQRTLLTPMKELQQKTAQVKNVPRKKIVKLINNEVW</sequence>
<dbReference type="EMBL" id="CAXDID020000006">
    <property type="protein sequence ID" value="CAL5975478.1"/>
    <property type="molecule type" value="Genomic_DNA"/>
</dbReference>
<dbReference type="Proteomes" id="UP001642409">
    <property type="component" value="Unassembled WGS sequence"/>
</dbReference>
<name>A0AA86TUS2_9EUKA</name>
<dbReference type="Gene3D" id="3.90.70.10">
    <property type="entry name" value="Cysteine proteinases"/>
    <property type="match status" value="1"/>
</dbReference>
<reference evidence="4 5" key="2">
    <citation type="submission" date="2024-07" db="EMBL/GenBank/DDBJ databases">
        <authorList>
            <person name="Akdeniz Z."/>
        </authorList>
    </citation>
    <scope>NUCLEOTIDE SEQUENCE [LARGE SCALE GENOMIC DNA]</scope>
</reference>
<comment type="caution">
    <text evidence="3">The sequence shown here is derived from an EMBL/GenBank/DDBJ whole genome shotgun (WGS) entry which is preliminary data.</text>
</comment>
<evidence type="ECO:0000313" key="4">
    <source>
        <dbReference type="EMBL" id="CAL5975478.1"/>
    </source>
</evidence>
<dbReference type="InterPro" id="IPR025660">
    <property type="entry name" value="Pept_his_AS"/>
</dbReference>
<accession>A0AA86TUS2</accession>
<dbReference type="InterPro" id="IPR009030">
    <property type="entry name" value="Growth_fac_rcpt_cys_sf"/>
</dbReference>
<dbReference type="GO" id="GO:0006508">
    <property type="term" value="P:proteolysis"/>
    <property type="evidence" value="ECO:0007669"/>
    <property type="project" value="InterPro"/>
</dbReference>
<dbReference type="PROSITE" id="PS00639">
    <property type="entry name" value="THIOL_PROTEASE_HIS"/>
    <property type="match status" value="1"/>
</dbReference>
<dbReference type="SUPFAM" id="SSF57184">
    <property type="entry name" value="Growth factor receptor domain"/>
    <property type="match status" value="14"/>
</dbReference>
<evidence type="ECO:0000256" key="1">
    <source>
        <dbReference type="SAM" id="Phobius"/>
    </source>
</evidence>
<reference evidence="3" key="1">
    <citation type="submission" date="2023-06" db="EMBL/GenBank/DDBJ databases">
        <authorList>
            <person name="Kurt Z."/>
        </authorList>
    </citation>
    <scope>NUCLEOTIDE SEQUENCE</scope>
</reference>
<gene>
    <name evidence="3" type="ORF">HINF_LOCUS15542</name>
    <name evidence="4" type="ORF">HINF_LOCUS3352</name>
</gene>
<dbReference type="InterPro" id="IPR000668">
    <property type="entry name" value="Peptidase_C1A_C"/>
</dbReference>
<keyword evidence="1" id="KW-1133">Transmembrane helix</keyword>
<proteinExistence type="predicted"/>
<keyword evidence="1" id="KW-0812">Transmembrane</keyword>
<evidence type="ECO:0000313" key="5">
    <source>
        <dbReference type="Proteomes" id="UP001642409"/>
    </source>
</evidence>
<feature type="domain" description="Peptidase C1A papain C-terminal" evidence="2">
    <location>
        <begin position="106"/>
        <end position="382"/>
    </location>
</feature>
<feature type="transmembrane region" description="Helical" evidence="1">
    <location>
        <begin position="2984"/>
        <end position="3008"/>
    </location>
</feature>
<dbReference type="EMBL" id="CATOUU010000386">
    <property type="protein sequence ID" value="CAI9927897.1"/>
    <property type="molecule type" value="Genomic_DNA"/>
</dbReference>
<evidence type="ECO:0000259" key="2">
    <source>
        <dbReference type="SMART" id="SM00645"/>
    </source>
</evidence>
<evidence type="ECO:0000313" key="3">
    <source>
        <dbReference type="EMBL" id="CAI9927897.1"/>
    </source>
</evidence>
<dbReference type="SUPFAM" id="SSF54001">
    <property type="entry name" value="Cysteine proteinases"/>
    <property type="match status" value="1"/>
</dbReference>
<organism evidence="3">
    <name type="scientific">Hexamita inflata</name>
    <dbReference type="NCBI Taxonomy" id="28002"/>
    <lineage>
        <taxon>Eukaryota</taxon>
        <taxon>Metamonada</taxon>
        <taxon>Diplomonadida</taxon>
        <taxon>Hexamitidae</taxon>
        <taxon>Hexamitinae</taxon>
        <taxon>Hexamita</taxon>
    </lineage>
</organism>
<dbReference type="GO" id="GO:0008234">
    <property type="term" value="F:cysteine-type peptidase activity"/>
    <property type="evidence" value="ECO:0007669"/>
    <property type="project" value="InterPro"/>
</dbReference>